<sequence>MSESLPPSDPDQIPALDDKALEQLEQRLVPSPRKLAWLRVRFLLWRMSGTMGARIKRGIDISAAVCLLVLLLPLLLLVALLVKLTDGGPVLFWQMRVGKWGRPFRFPKFRSMVINAEEIRARLMEANQHGGQGITFKMKRDPRVTWIGRIIRKTSIDELPQLWCVIRGDMSLVGPRPALVSEVARYTLENRRRLDIKPGLTCIWQVSGRSDIPFEEQCRLDAQYIEEQSLRADLRLLLKTIPAIITGRGAY</sequence>
<dbReference type="OrthoDB" id="9808602at2"/>
<feature type="transmembrane region" description="Helical" evidence="2">
    <location>
        <begin position="61"/>
        <end position="82"/>
    </location>
</feature>
<dbReference type="GO" id="GO:0016780">
    <property type="term" value="F:phosphotransferase activity, for other substituted phosphate groups"/>
    <property type="evidence" value="ECO:0007669"/>
    <property type="project" value="TreeGrafter"/>
</dbReference>
<dbReference type="PANTHER" id="PTHR30576:SF10">
    <property type="entry name" value="SLL5057 PROTEIN"/>
    <property type="match status" value="1"/>
</dbReference>
<evidence type="ECO:0000259" key="3">
    <source>
        <dbReference type="Pfam" id="PF02397"/>
    </source>
</evidence>
<keyword evidence="2" id="KW-0812">Transmembrane</keyword>
<evidence type="ECO:0000256" key="1">
    <source>
        <dbReference type="ARBA" id="ARBA00006464"/>
    </source>
</evidence>
<keyword evidence="2" id="KW-0472">Membrane</keyword>
<protein>
    <submittedName>
        <fullName evidence="4">Glycosyl transferase</fullName>
    </submittedName>
</protein>
<evidence type="ECO:0000313" key="5">
    <source>
        <dbReference type="Proteomes" id="UP000197424"/>
    </source>
</evidence>
<organism evidence="4 5">
    <name type="scientific">Laribacter hongkongensis</name>
    <dbReference type="NCBI Taxonomy" id="168471"/>
    <lineage>
        <taxon>Bacteria</taxon>
        <taxon>Pseudomonadati</taxon>
        <taxon>Pseudomonadota</taxon>
        <taxon>Betaproteobacteria</taxon>
        <taxon>Neisseriales</taxon>
        <taxon>Aquaspirillaceae</taxon>
        <taxon>Laribacter</taxon>
    </lineage>
</organism>
<dbReference type="Proteomes" id="UP000197424">
    <property type="component" value="Chromosome"/>
</dbReference>
<evidence type="ECO:0000313" key="4">
    <source>
        <dbReference type="EMBL" id="ASJ24086.1"/>
    </source>
</evidence>
<dbReference type="InterPro" id="IPR003362">
    <property type="entry name" value="Bact_transf"/>
</dbReference>
<proteinExistence type="inferred from homology"/>
<keyword evidence="2" id="KW-1133">Transmembrane helix</keyword>
<dbReference type="AlphaFoldDB" id="A0A248LI76"/>
<dbReference type="PANTHER" id="PTHR30576">
    <property type="entry name" value="COLANIC BIOSYNTHESIS UDP-GLUCOSE LIPID CARRIER TRANSFERASE"/>
    <property type="match status" value="1"/>
</dbReference>
<comment type="similarity">
    <text evidence="1">Belongs to the bacterial sugar transferase family.</text>
</comment>
<keyword evidence="4" id="KW-0808">Transferase</keyword>
<gene>
    <name evidence="4" type="ORF">LHGZ1_1255</name>
</gene>
<dbReference type="Pfam" id="PF02397">
    <property type="entry name" value="Bac_transf"/>
    <property type="match status" value="1"/>
</dbReference>
<evidence type="ECO:0000256" key="2">
    <source>
        <dbReference type="SAM" id="Phobius"/>
    </source>
</evidence>
<accession>A0A248LI76</accession>
<dbReference type="EMBL" id="CP022115">
    <property type="protein sequence ID" value="ASJ24086.1"/>
    <property type="molecule type" value="Genomic_DNA"/>
</dbReference>
<feature type="domain" description="Bacterial sugar transferase" evidence="3">
    <location>
        <begin position="56"/>
        <end position="245"/>
    </location>
</feature>
<dbReference type="RefSeq" id="WP_088860499.1">
    <property type="nucleotide sequence ID" value="NZ_CP022115.1"/>
</dbReference>
<reference evidence="5" key="1">
    <citation type="submission" date="2017-06" db="EMBL/GenBank/DDBJ databases">
        <title>Whole genome sequence of Laribacter hongkongensis LHGZ1.</title>
        <authorList>
            <person name="Chen D."/>
            <person name="Wu H."/>
            <person name="Chen J."/>
        </authorList>
    </citation>
    <scope>NUCLEOTIDE SEQUENCE [LARGE SCALE GENOMIC DNA]</scope>
    <source>
        <strain evidence="5">LHGZ1</strain>
    </source>
</reference>
<name>A0A248LI76_9NEIS</name>